<dbReference type="InterPro" id="IPR007831">
    <property type="entry name" value="T2SS_GspE_N"/>
</dbReference>
<dbReference type="FunFam" id="3.30.450.90:FF:000001">
    <property type="entry name" value="Type II secretion system ATPase GspE"/>
    <property type="match status" value="1"/>
</dbReference>
<proteinExistence type="inferred from homology"/>
<feature type="domain" description="AAA+ ATPase" evidence="4">
    <location>
        <begin position="314"/>
        <end position="436"/>
    </location>
</feature>
<dbReference type="GO" id="GO:0016887">
    <property type="term" value="F:ATP hydrolysis activity"/>
    <property type="evidence" value="ECO:0007669"/>
    <property type="project" value="TreeGrafter"/>
</dbReference>
<dbReference type="InterPro" id="IPR003593">
    <property type="entry name" value="AAA+_ATPase"/>
</dbReference>
<dbReference type="AlphaFoldDB" id="A0A517PWU4"/>
<dbReference type="RefSeq" id="WP_145191830.1">
    <property type="nucleotide sequence ID" value="NZ_CP036266.1"/>
</dbReference>
<dbReference type="SMART" id="SM00382">
    <property type="entry name" value="AAA"/>
    <property type="match status" value="1"/>
</dbReference>
<dbReference type="Pfam" id="PF05157">
    <property type="entry name" value="MshEN"/>
    <property type="match status" value="1"/>
</dbReference>
<dbReference type="InterPro" id="IPR037257">
    <property type="entry name" value="T2SS_E_N_sf"/>
</dbReference>
<keyword evidence="3" id="KW-0067">ATP-binding</keyword>
<dbReference type="OrthoDB" id="244550at2"/>
<accession>A0A517PWU4</accession>
<organism evidence="5 6">
    <name type="scientific">Gimesia chilikensis</name>
    <dbReference type="NCBI Taxonomy" id="2605989"/>
    <lineage>
        <taxon>Bacteria</taxon>
        <taxon>Pseudomonadati</taxon>
        <taxon>Planctomycetota</taxon>
        <taxon>Planctomycetia</taxon>
        <taxon>Planctomycetales</taxon>
        <taxon>Planctomycetaceae</taxon>
        <taxon>Gimesia</taxon>
    </lineage>
</organism>
<evidence type="ECO:0000313" key="6">
    <source>
        <dbReference type="Proteomes" id="UP000320421"/>
    </source>
</evidence>
<comment type="similarity">
    <text evidence="1">Belongs to the GSP E family.</text>
</comment>
<dbReference type="GO" id="GO:0005524">
    <property type="term" value="F:ATP binding"/>
    <property type="evidence" value="ECO:0007669"/>
    <property type="project" value="UniProtKB-KW"/>
</dbReference>
<gene>
    <name evidence="5" type="ORF">HG66A1_56680</name>
</gene>
<dbReference type="InterPro" id="IPR027417">
    <property type="entry name" value="P-loop_NTPase"/>
</dbReference>
<evidence type="ECO:0000313" key="5">
    <source>
        <dbReference type="EMBL" id="QDT23843.1"/>
    </source>
</evidence>
<dbReference type="PANTHER" id="PTHR30258:SF1">
    <property type="entry name" value="PROTEIN TRANSPORT PROTEIN HOFB HOMOLOG"/>
    <property type="match status" value="1"/>
</dbReference>
<evidence type="ECO:0000256" key="3">
    <source>
        <dbReference type="ARBA" id="ARBA00022840"/>
    </source>
</evidence>
<dbReference type="EMBL" id="CP036266">
    <property type="protein sequence ID" value="QDT23843.1"/>
    <property type="molecule type" value="Genomic_DNA"/>
</dbReference>
<dbReference type="SUPFAM" id="SSF160246">
    <property type="entry name" value="EspE N-terminal domain-like"/>
    <property type="match status" value="1"/>
</dbReference>
<dbReference type="Pfam" id="PF00437">
    <property type="entry name" value="T2SSE"/>
    <property type="match status" value="1"/>
</dbReference>
<sequence length="566" mass="62806">MADDWMQQLVDDGYLGPAQLDEASSLASSMGISPGEALVKLGYVGAEVIAQAQASMYGYEFVELEGLEIPQSVIELVPESMARENTVIPVGMRGDSLQIALHDPMKYEVLDKLRFIINRDIDVVMAPIEAIQAAINRHYGQSETESVDTMLKEFTETQIDITATELATSTSVEEEDETAPVIRLANLIISEAVNMRASDIHVEPFEDRIRIRYRIDGSLIERDSPPRRLLSALVSRFKIMAKMDIAEKRRPQDGRIKTTISGKDYDLRVSILPTNHGQAVVMRILDRDNIKVGIRNLGFSEENYRRFQTIIRRPNGIFLVTGPTGSGKTTTLYSALGELNRPDRKIITAEDPVEYYLPGINQVEVKHSIGLDFSRIIRAMLRQAPNVILVGEIRDVETAEMAIQASLTGHLVFSTLHTNDAPSSITRLIDMGVQPFLVASSVMAVMAQRLVRVVCGKCVEQYTPDPGELEYLGITSSQMEKAIFNRGKGCNTCSHTGFKGRKAVFELMMMNSAIREMTFRSEASQNIRRQAILHGMKSLAEDATDKALLGITTLSEAMKLAKGMDS</sequence>
<reference evidence="5 6" key="1">
    <citation type="submission" date="2019-02" db="EMBL/GenBank/DDBJ databases">
        <title>Deep-cultivation of Planctomycetes and their phenomic and genomic characterization uncovers novel biology.</title>
        <authorList>
            <person name="Wiegand S."/>
            <person name="Jogler M."/>
            <person name="Boedeker C."/>
            <person name="Pinto D."/>
            <person name="Vollmers J."/>
            <person name="Rivas-Marin E."/>
            <person name="Kohn T."/>
            <person name="Peeters S.H."/>
            <person name="Heuer A."/>
            <person name="Rast P."/>
            <person name="Oberbeckmann S."/>
            <person name="Bunk B."/>
            <person name="Jeske O."/>
            <person name="Meyerdierks A."/>
            <person name="Storesund J.E."/>
            <person name="Kallscheuer N."/>
            <person name="Luecker S."/>
            <person name="Lage O.M."/>
            <person name="Pohl T."/>
            <person name="Merkel B.J."/>
            <person name="Hornburger P."/>
            <person name="Mueller R.-W."/>
            <person name="Bruemmer F."/>
            <person name="Labrenz M."/>
            <person name="Spormann A.M."/>
            <person name="Op den Camp H."/>
            <person name="Overmann J."/>
            <person name="Amann R."/>
            <person name="Jetten M.S.M."/>
            <person name="Mascher T."/>
            <person name="Medema M.H."/>
            <person name="Devos D.P."/>
            <person name="Kaster A.-K."/>
            <person name="Ovreas L."/>
            <person name="Rohde M."/>
            <person name="Galperin M.Y."/>
            <person name="Jogler C."/>
        </authorList>
    </citation>
    <scope>NUCLEOTIDE SEQUENCE [LARGE SCALE GENOMIC DNA]</scope>
    <source>
        <strain evidence="5 6">HG66A1</strain>
    </source>
</reference>
<protein>
    <submittedName>
        <fullName evidence="5">Type II/IV secretion system protein</fullName>
    </submittedName>
</protein>
<dbReference type="InterPro" id="IPR001482">
    <property type="entry name" value="T2SS/T4SS_dom"/>
</dbReference>
<dbReference type="Gene3D" id="3.30.450.90">
    <property type="match status" value="1"/>
</dbReference>
<dbReference type="FunFam" id="3.40.50.300:FF:000398">
    <property type="entry name" value="Type IV pilus assembly ATPase PilB"/>
    <property type="match status" value="1"/>
</dbReference>
<evidence type="ECO:0000259" key="4">
    <source>
        <dbReference type="SMART" id="SM00382"/>
    </source>
</evidence>
<dbReference type="FunFam" id="3.30.300.160:FF:000002">
    <property type="entry name" value="Type II secretion system protein E"/>
    <property type="match status" value="1"/>
</dbReference>
<dbReference type="Gene3D" id="3.30.300.160">
    <property type="entry name" value="Type II secretion system, protein E, N-terminal domain"/>
    <property type="match status" value="1"/>
</dbReference>
<dbReference type="PANTHER" id="PTHR30258">
    <property type="entry name" value="TYPE II SECRETION SYSTEM PROTEIN GSPE-RELATED"/>
    <property type="match status" value="1"/>
</dbReference>
<keyword evidence="2" id="KW-0547">Nucleotide-binding</keyword>
<dbReference type="CDD" id="cd01129">
    <property type="entry name" value="PulE-GspE-like"/>
    <property type="match status" value="1"/>
</dbReference>
<dbReference type="GO" id="GO:0005886">
    <property type="term" value="C:plasma membrane"/>
    <property type="evidence" value="ECO:0007669"/>
    <property type="project" value="TreeGrafter"/>
</dbReference>
<dbReference type="SUPFAM" id="SSF52540">
    <property type="entry name" value="P-loop containing nucleoside triphosphate hydrolases"/>
    <property type="match status" value="1"/>
</dbReference>
<evidence type="ECO:0000256" key="1">
    <source>
        <dbReference type="ARBA" id="ARBA00006611"/>
    </source>
</evidence>
<dbReference type="Proteomes" id="UP000320421">
    <property type="component" value="Chromosome"/>
</dbReference>
<evidence type="ECO:0000256" key="2">
    <source>
        <dbReference type="ARBA" id="ARBA00022741"/>
    </source>
</evidence>
<name>A0A517PWU4_9PLAN</name>
<keyword evidence="6" id="KW-1185">Reference proteome</keyword>
<dbReference type="Gene3D" id="3.40.50.300">
    <property type="entry name" value="P-loop containing nucleotide triphosphate hydrolases"/>
    <property type="match status" value="1"/>
</dbReference>